<evidence type="ECO:0000259" key="2">
    <source>
        <dbReference type="PROSITE" id="PS50943"/>
    </source>
</evidence>
<sequence length="69" mass="8139">MADWLLKIRLEKQLTQEQVAKLIGIPRTTYSSIEQGRRKPSVKNAMRIASVLQFDWTIFFKGQRRDMTL</sequence>
<name>A0ABV0EKU9_9ENTE</name>
<dbReference type="EMBL" id="JAFREL020000001">
    <property type="protein sequence ID" value="MEO1769244.1"/>
    <property type="molecule type" value="Genomic_DNA"/>
</dbReference>
<gene>
    <name evidence="3" type="ORF">JZO67_001195</name>
</gene>
<keyword evidence="1" id="KW-0238">DNA-binding</keyword>
<dbReference type="PANTHER" id="PTHR46558:SF14">
    <property type="entry name" value="HTH-TYPE TRANSCRIPTIONAL REGULATOR ANSR"/>
    <property type="match status" value="1"/>
</dbReference>
<dbReference type="Proteomes" id="UP000664357">
    <property type="component" value="Unassembled WGS sequence"/>
</dbReference>
<comment type="caution">
    <text evidence="3">The sequence shown here is derived from an EMBL/GenBank/DDBJ whole genome shotgun (WGS) entry which is preliminary data.</text>
</comment>
<dbReference type="Pfam" id="PF01381">
    <property type="entry name" value="HTH_3"/>
    <property type="match status" value="1"/>
</dbReference>
<evidence type="ECO:0000313" key="4">
    <source>
        <dbReference type="Proteomes" id="UP000664357"/>
    </source>
</evidence>
<dbReference type="InterPro" id="IPR010982">
    <property type="entry name" value="Lambda_DNA-bd_dom_sf"/>
</dbReference>
<feature type="domain" description="HTH cro/C1-type" evidence="2">
    <location>
        <begin position="5"/>
        <end position="59"/>
    </location>
</feature>
<organism evidence="3 4">
    <name type="scientific">Candidatus Enterococcus ferrettii</name>
    <dbReference type="NCBI Taxonomy" id="2815324"/>
    <lineage>
        <taxon>Bacteria</taxon>
        <taxon>Bacillati</taxon>
        <taxon>Bacillota</taxon>
        <taxon>Bacilli</taxon>
        <taxon>Lactobacillales</taxon>
        <taxon>Enterococcaceae</taxon>
        <taxon>Enterococcus</taxon>
    </lineage>
</organism>
<dbReference type="Gene3D" id="1.10.260.40">
    <property type="entry name" value="lambda repressor-like DNA-binding domains"/>
    <property type="match status" value="1"/>
</dbReference>
<dbReference type="SMART" id="SM00530">
    <property type="entry name" value="HTH_XRE"/>
    <property type="match status" value="1"/>
</dbReference>
<dbReference type="CDD" id="cd00093">
    <property type="entry name" value="HTH_XRE"/>
    <property type="match status" value="1"/>
</dbReference>
<dbReference type="PROSITE" id="PS50943">
    <property type="entry name" value="HTH_CROC1"/>
    <property type="match status" value="1"/>
</dbReference>
<keyword evidence="4" id="KW-1185">Reference proteome</keyword>
<dbReference type="InterPro" id="IPR001387">
    <property type="entry name" value="Cro/C1-type_HTH"/>
</dbReference>
<evidence type="ECO:0000256" key="1">
    <source>
        <dbReference type="ARBA" id="ARBA00023125"/>
    </source>
</evidence>
<protein>
    <recommendedName>
        <fullName evidence="2">HTH cro/C1-type domain-containing protein</fullName>
    </recommendedName>
</protein>
<dbReference type="SUPFAM" id="SSF47413">
    <property type="entry name" value="lambda repressor-like DNA-binding domains"/>
    <property type="match status" value="1"/>
</dbReference>
<reference evidence="3 4" key="1">
    <citation type="submission" date="2024-02" db="EMBL/GenBank/DDBJ databases">
        <title>The Genome Sequence of Enterococcus sp. DIV0159.</title>
        <authorList>
            <person name="Earl A."/>
            <person name="Manson A."/>
            <person name="Gilmore M."/>
            <person name="Sanders J."/>
            <person name="Shea T."/>
            <person name="Howe W."/>
            <person name="Livny J."/>
            <person name="Cuomo C."/>
            <person name="Neafsey D."/>
            <person name="Birren B."/>
        </authorList>
    </citation>
    <scope>NUCLEOTIDE SEQUENCE [LARGE SCALE GENOMIC DNA]</scope>
    <source>
        <strain evidence="3 4">665A</strain>
    </source>
</reference>
<dbReference type="PANTHER" id="PTHR46558">
    <property type="entry name" value="TRACRIPTIONAL REGULATORY PROTEIN-RELATED-RELATED"/>
    <property type="match status" value="1"/>
</dbReference>
<proteinExistence type="predicted"/>
<accession>A0ABV0EKU9</accession>
<evidence type="ECO:0000313" key="3">
    <source>
        <dbReference type="EMBL" id="MEO1769244.1"/>
    </source>
</evidence>
<dbReference type="RefSeq" id="WP_207704596.1">
    <property type="nucleotide sequence ID" value="NZ_JAFREL020000001.1"/>
</dbReference>